<comment type="caution">
    <text evidence="2">The sequence shown here is derived from an EMBL/GenBank/DDBJ whole genome shotgun (WGS) entry which is preliminary data.</text>
</comment>
<dbReference type="EMBL" id="MCFI01000025">
    <property type="protein sequence ID" value="ORY75748.1"/>
    <property type="molecule type" value="Genomic_DNA"/>
</dbReference>
<accession>A0A1Y2EW09</accession>
<gene>
    <name evidence="2" type="ORF">BCR37DRAFT_389575</name>
</gene>
<dbReference type="RefSeq" id="XP_040722396.1">
    <property type="nucleotide sequence ID" value="XM_040870747.1"/>
</dbReference>
<sequence length="293" mass="30138">MQVLSFVNLIVFLRFASAVVVTQPPPLKCNADNCLRGLFGANAKASAANMAACSTGLSTVTVSISGSVTTTMTATAPPPAAATVCDGQGVEKRAQRFSSACSCVGVIPVTTTTSVAAAPSSSLDLIALGQIASADTIQLCGGSVYLVQIKRKSMGNSYTVPQAGTIISATTYDGYATTFDGHQASQTFQVWRPAGTNQFDLVGSSQPLVLTGSGQVASFVLDQPIAVLEGDLLGAFAYGGACLQRSDGDPHDERYLSSFYLNGAEAPVGTRIQTTTFTNNNLVNVAAVLKTSA</sequence>
<proteinExistence type="predicted"/>
<keyword evidence="1" id="KW-0732">Signal</keyword>
<reference evidence="2 3" key="1">
    <citation type="submission" date="2016-07" db="EMBL/GenBank/DDBJ databases">
        <title>Pervasive Adenine N6-methylation of Active Genes in Fungi.</title>
        <authorList>
            <consortium name="DOE Joint Genome Institute"/>
            <person name="Mondo S.J."/>
            <person name="Dannebaum R.O."/>
            <person name="Kuo R.C."/>
            <person name="Labutti K."/>
            <person name="Haridas S."/>
            <person name="Kuo A."/>
            <person name="Salamov A."/>
            <person name="Ahrendt S.R."/>
            <person name="Lipzen A."/>
            <person name="Sullivan W."/>
            <person name="Andreopoulos W.B."/>
            <person name="Clum A."/>
            <person name="Lindquist E."/>
            <person name="Daum C."/>
            <person name="Ramamoorthy G.K."/>
            <person name="Gryganskyi A."/>
            <person name="Culley D."/>
            <person name="Magnuson J.K."/>
            <person name="James T.Y."/>
            <person name="O'Malley M.A."/>
            <person name="Stajich J.E."/>
            <person name="Spatafora J.W."/>
            <person name="Visel A."/>
            <person name="Grigoriev I.V."/>
        </authorList>
    </citation>
    <scope>NUCLEOTIDE SEQUENCE [LARGE SCALE GENOMIC DNA]</scope>
    <source>
        <strain evidence="2 3">12-1054</strain>
    </source>
</reference>
<evidence type="ECO:0000313" key="2">
    <source>
        <dbReference type="EMBL" id="ORY75748.1"/>
    </source>
</evidence>
<feature type="chain" id="PRO_5013141581" evidence="1">
    <location>
        <begin position="19"/>
        <end position="293"/>
    </location>
</feature>
<dbReference type="AlphaFoldDB" id="A0A1Y2EW09"/>
<organism evidence="2 3">
    <name type="scientific">Protomyces lactucae-debilis</name>
    <dbReference type="NCBI Taxonomy" id="2754530"/>
    <lineage>
        <taxon>Eukaryota</taxon>
        <taxon>Fungi</taxon>
        <taxon>Dikarya</taxon>
        <taxon>Ascomycota</taxon>
        <taxon>Taphrinomycotina</taxon>
        <taxon>Taphrinomycetes</taxon>
        <taxon>Taphrinales</taxon>
        <taxon>Protomycetaceae</taxon>
        <taxon>Protomyces</taxon>
    </lineage>
</organism>
<dbReference type="Proteomes" id="UP000193685">
    <property type="component" value="Unassembled WGS sequence"/>
</dbReference>
<keyword evidence="3" id="KW-1185">Reference proteome</keyword>
<name>A0A1Y2EW09_PROLT</name>
<protein>
    <submittedName>
        <fullName evidence="2">Uncharacterized protein</fullName>
    </submittedName>
</protein>
<feature type="signal peptide" evidence="1">
    <location>
        <begin position="1"/>
        <end position="18"/>
    </location>
</feature>
<evidence type="ECO:0000313" key="3">
    <source>
        <dbReference type="Proteomes" id="UP000193685"/>
    </source>
</evidence>
<evidence type="ECO:0000256" key="1">
    <source>
        <dbReference type="SAM" id="SignalP"/>
    </source>
</evidence>
<dbReference type="GeneID" id="63787346"/>